<evidence type="ECO:0000256" key="5">
    <source>
        <dbReference type="ARBA" id="ARBA00022989"/>
    </source>
</evidence>
<evidence type="ECO:0000259" key="8">
    <source>
        <dbReference type="PROSITE" id="PS50928"/>
    </source>
</evidence>
<organism evidence="9 10">
    <name type="scientific">Oceaniovalibus guishaninsula JLT2003</name>
    <dbReference type="NCBI Taxonomy" id="1231392"/>
    <lineage>
        <taxon>Bacteria</taxon>
        <taxon>Pseudomonadati</taxon>
        <taxon>Pseudomonadota</taxon>
        <taxon>Alphaproteobacteria</taxon>
        <taxon>Rhodobacterales</taxon>
        <taxon>Roseobacteraceae</taxon>
        <taxon>Oceaniovalibus</taxon>
    </lineage>
</organism>
<dbReference type="CDD" id="cd06261">
    <property type="entry name" value="TM_PBP2"/>
    <property type="match status" value="2"/>
</dbReference>
<proteinExistence type="inferred from homology"/>
<feature type="transmembrane region" description="Helical" evidence="7">
    <location>
        <begin position="64"/>
        <end position="87"/>
    </location>
</feature>
<protein>
    <recommendedName>
        <fullName evidence="8">ABC transmembrane type-1 domain-containing protein</fullName>
    </recommendedName>
</protein>
<evidence type="ECO:0000313" key="10">
    <source>
        <dbReference type="Proteomes" id="UP000006765"/>
    </source>
</evidence>
<keyword evidence="6 7" id="KW-0472">Membrane</keyword>
<dbReference type="AlphaFoldDB" id="K2I7A1"/>
<sequence>MTALPAGKDRTGGARPSLLGLGAVLVAILCATPLLAVVLAAFLSDLTTFTHLLDTVLPRYLANTFLLVALVALGTFVIGVGSAWLVTMTDFRGRRIFEMALVLPLAFPAYVLAYAYTHILDHPGIVQSVLRDVTGWGPRDYWFPEIRSRGGAAAMLVLVLYPYVYLLARAAFGMQSAATFYAARALGCSAWRAFLTVSLPMARPAIVSGMLLAMMETIADFGTVAHFGVQTFATGIYTSWFSLADRGAAAQLALGLLVFALTLAALERVSRGRARFDAGRRHERMARPFLHGWRAAGAMAFCGLPVLLGVIVPVVALSVMALQSDQDLTSRRYIAFIGNSLTLAAVAAIVTVCAAIVLGTFQRLRPGRLSGAALHVGRMGYAVPGGVIAVGLFVPFAALDNALDAWMRLHWGISTGLLFTGSIWVLVMAYMVRFLAAALGAYDGGIASVGQNLDAVSRVLGKTAWGTVRRVHLPLITPSILTAALIVFVDTMKELPATLIMRPFNYDTLAVQAFRLASDERLEGAAVPSLVIAAIGLVPVILLCRQVGTGTSPEGRASRRGLLRRWSSGRGA</sequence>
<feature type="transmembrane region" description="Helical" evidence="7">
    <location>
        <begin position="248"/>
        <end position="266"/>
    </location>
</feature>
<dbReference type="SUPFAM" id="SSF161098">
    <property type="entry name" value="MetI-like"/>
    <property type="match status" value="2"/>
</dbReference>
<feature type="transmembrane region" description="Helical" evidence="7">
    <location>
        <begin position="18"/>
        <end position="44"/>
    </location>
</feature>
<dbReference type="eggNOG" id="COG1178">
    <property type="taxonomic scope" value="Bacteria"/>
</dbReference>
<evidence type="ECO:0000313" key="9">
    <source>
        <dbReference type="EMBL" id="EKE44900.1"/>
    </source>
</evidence>
<accession>K2I7A1</accession>
<dbReference type="EMBL" id="AMGO01000012">
    <property type="protein sequence ID" value="EKE44900.1"/>
    <property type="molecule type" value="Genomic_DNA"/>
</dbReference>
<dbReference type="PATRIC" id="fig|1231392.3.peg.940"/>
<dbReference type="RefSeq" id="WP_007426088.1">
    <property type="nucleotide sequence ID" value="NZ_AMGO01000012.1"/>
</dbReference>
<reference evidence="9 10" key="1">
    <citation type="journal article" date="2012" name="J. Bacteriol.">
        <title>Draft Genome Sequence of Oceaniovalibus guishaninsula JLT2003T.</title>
        <authorList>
            <person name="Tang K."/>
            <person name="Liu K."/>
            <person name="Jiao N."/>
        </authorList>
    </citation>
    <scope>NUCLEOTIDE SEQUENCE [LARGE SCALE GENOMIC DNA]</scope>
    <source>
        <strain evidence="9 10">JLT2003</strain>
    </source>
</reference>
<evidence type="ECO:0000256" key="7">
    <source>
        <dbReference type="RuleBase" id="RU363032"/>
    </source>
</evidence>
<feature type="transmembrane region" description="Helical" evidence="7">
    <location>
        <begin position="471"/>
        <end position="489"/>
    </location>
</feature>
<feature type="transmembrane region" description="Helical" evidence="7">
    <location>
        <begin position="411"/>
        <end position="432"/>
    </location>
</feature>
<evidence type="ECO:0000256" key="2">
    <source>
        <dbReference type="ARBA" id="ARBA00022448"/>
    </source>
</evidence>
<feature type="transmembrane region" description="Helical" evidence="7">
    <location>
        <begin position="379"/>
        <end position="399"/>
    </location>
</feature>
<dbReference type="GO" id="GO:0005886">
    <property type="term" value="C:plasma membrane"/>
    <property type="evidence" value="ECO:0007669"/>
    <property type="project" value="UniProtKB-SubCell"/>
</dbReference>
<dbReference type="InterPro" id="IPR035906">
    <property type="entry name" value="MetI-like_sf"/>
</dbReference>
<dbReference type="Pfam" id="PF00528">
    <property type="entry name" value="BPD_transp_1"/>
    <property type="match status" value="2"/>
</dbReference>
<feature type="transmembrane region" description="Helical" evidence="7">
    <location>
        <begin position="525"/>
        <end position="544"/>
    </location>
</feature>
<name>K2I7A1_9RHOB</name>
<comment type="similarity">
    <text evidence="7">Belongs to the binding-protein-dependent transport system permease family.</text>
</comment>
<keyword evidence="2 7" id="KW-0813">Transport</keyword>
<dbReference type="GO" id="GO:0055085">
    <property type="term" value="P:transmembrane transport"/>
    <property type="evidence" value="ECO:0007669"/>
    <property type="project" value="InterPro"/>
</dbReference>
<dbReference type="FunFam" id="1.10.3720.10:FF:000088">
    <property type="entry name" value="Iron(III) ABC transporter, permease protein"/>
    <property type="match status" value="1"/>
</dbReference>
<dbReference type="Proteomes" id="UP000006765">
    <property type="component" value="Unassembled WGS sequence"/>
</dbReference>
<keyword evidence="5 7" id="KW-1133">Transmembrane helix</keyword>
<dbReference type="OrthoDB" id="9790211at2"/>
<feature type="domain" description="ABC transmembrane type-1" evidence="8">
    <location>
        <begin position="337"/>
        <end position="543"/>
    </location>
</feature>
<comment type="caution">
    <text evidence="9">The sequence shown here is derived from an EMBL/GenBank/DDBJ whole genome shotgun (WGS) entry which is preliminary data.</text>
</comment>
<dbReference type="PROSITE" id="PS50928">
    <property type="entry name" value="ABC_TM1"/>
    <property type="match status" value="2"/>
</dbReference>
<dbReference type="PANTHER" id="PTHR30183:SF2">
    <property type="entry name" value="IRON UTILIZATION PROTEIN"/>
    <property type="match status" value="1"/>
</dbReference>
<feature type="transmembrane region" description="Helical" evidence="7">
    <location>
        <begin position="152"/>
        <end position="172"/>
    </location>
</feature>
<feature type="transmembrane region" description="Helical" evidence="7">
    <location>
        <begin position="193"/>
        <end position="215"/>
    </location>
</feature>
<feature type="transmembrane region" description="Helical" evidence="7">
    <location>
        <begin position="295"/>
        <end position="321"/>
    </location>
</feature>
<evidence type="ECO:0000256" key="1">
    <source>
        <dbReference type="ARBA" id="ARBA00004651"/>
    </source>
</evidence>
<dbReference type="STRING" id="1231392.OCGS_0935"/>
<evidence type="ECO:0000256" key="3">
    <source>
        <dbReference type="ARBA" id="ARBA00022475"/>
    </source>
</evidence>
<dbReference type="InterPro" id="IPR000515">
    <property type="entry name" value="MetI-like"/>
</dbReference>
<feature type="transmembrane region" description="Helical" evidence="7">
    <location>
        <begin position="333"/>
        <end position="358"/>
    </location>
</feature>
<keyword evidence="10" id="KW-1185">Reference proteome</keyword>
<dbReference type="PANTHER" id="PTHR30183">
    <property type="entry name" value="MOLYBDENUM TRANSPORT SYSTEM PERMEASE PROTEIN MODB"/>
    <property type="match status" value="1"/>
</dbReference>
<evidence type="ECO:0000256" key="4">
    <source>
        <dbReference type="ARBA" id="ARBA00022692"/>
    </source>
</evidence>
<keyword evidence="4 7" id="KW-0812">Transmembrane</keyword>
<comment type="subcellular location">
    <subcellularLocation>
        <location evidence="1 7">Cell membrane</location>
        <topology evidence="1 7">Multi-pass membrane protein</topology>
    </subcellularLocation>
</comment>
<feature type="domain" description="ABC transmembrane type-1" evidence="8">
    <location>
        <begin position="61"/>
        <end position="267"/>
    </location>
</feature>
<evidence type="ECO:0000256" key="6">
    <source>
        <dbReference type="ARBA" id="ARBA00023136"/>
    </source>
</evidence>
<keyword evidence="3" id="KW-1003">Cell membrane</keyword>
<dbReference type="Gene3D" id="1.10.3720.10">
    <property type="entry name" value="MetI-like"/>
    <property type="match status" value="2"/>
</dbReference>
<gene>
    <name evidence="9" type="ORF">OCGS_0935</name>
</gene>
<feature type="transmembrane region" description="Helical" evidence="7">
    <location>
        <begin position="99"/>
        <end position="117"/>
    </location>
</feature>